<dbReference type="InterPro" id="IPR013785">
    <property type="entry name" value="Aldolase_TIM"/>
</dbReference>
<dbReference type="AlphaFoldDB" id="A0A382L1D1"/>
<dbReference type="Gene3D" id="3.20.20.70">
    <property type="entry name" value="Aldolase class I"/>
    <property type="match status" value="1"/>
</dbReference>
<evidence type="ECO:0000313" key="1">
    <source>
        <dbReference type="EMBL" id="SVC30399.1"/>
    </source>
</evidence>
<organism evidence="1">
    <name type="scientific">marine metagenome</name>
    <dbReference type="NCBI Taxonomy" id="408172"/>
    <lineage>
        <taxon>unclassified sequences</taxon>
        <taxon>metagenomes</taxon>
        <taxon>ecological metagenomes</taxon>
    </lineage>
</organism>
<dbReference type="EMBL" id="UINC01084087">
    <property type="protein sequence ID" value="SVC30399.1"/>
    <property type="molecule type" value="Genomic_DNA"/>
</dbReference>
<reference evidence="1" key="1">
    <citation type="submission" date="2018-05" db="EMBL/GenBank/DDBJ databases">
        <authorList>
            <person name="Lanie J.A."/>
            <person name="Ng W.-L."/>
            <person name="Kazmierczak K.M."/>
            <person name="Andrzejewski T.M."/>
            <person name="Davidsen T.M."/>
            <person name="Wayne K.J."/>
            <person name="Tettelin H."/>
            <person name="Glass J.I."/>
            <person name="Rusch D."/>
            <person name="Podicherti R."/>
            <person name="Tsui H.-C.T."/>
            <person name="Winkler M.E."/>
        </authorList>
    </citation>
    <scope>NUCLEOTIDE SEQUENCE</scope>
</reference>
<sequence length="330" mass="37023">MDMEKSLDAKLDKIRKGNYTKTDFIIADAKDADMGNGVFAPGPQWEDSSRPRPFPEYLQAMRDMVKSGLVDIMLMSASSTERLVNEGIFNDSRVTPALRYNDTTDIWGPRHSRYKESPSKNFRTAHLKSAKSLVDLGLYSITFSNDLENELDSLRGLRNFLEDLSNTGMRYFLEVFNPQIDIGIDEEKIPEFVNDSIVRSLAGLTRQERPLFLKMPFNGPRAMEELSAYHPGELIVGVLGGGKGTTRDTFELVRQSEKFGARVALFGRKINLAESPLTLVRLMRSVIEGQLGSFEAVGEYHECLSKEGISPNTPLEEDLKITEKVLLGDS</sequence>
<accession>A0A382L1D1</accession>
<gene>
    <name evidence="1" type="ORF">METZ01_LOCUS283253</name>
</gene>
<name>A0A382L1D1_9ZZZZ</name>
<protein>
    <recommendedName>
        <fullName evidence="2">Fructose-bisphosphate aldolase</fullName>
    </recommendedName>
</protein>
<proteinExistence type="predicted"/>
<evidence type="ECO:0008006" key="2">
    <source>
        <dbReference type="Google" id="ProtNLM"/>
    </source>
</evidence>